<evidence type="ECO:0000313" key="6">
    <source>
        <dbReference type="Proteomes" id="UP000631114"/>
    </source>
</evidence>
<dbReference type="PANTHER" id="PTHR22975:SF9">
    <property type="entry name" value="ECHINUS SPLICE FORM 3"/>
    <property type="match status" value="1"/>
</dbReference>
<evidence type="ECO:0000256" key="3">
    <source>
        <dbReference type="SAM" id="MobiDB-lite"/>
    </source>
</evidence>
<evidence type="ECO:0000313" key="5">
    <source>
        <dbReference type="EMBL" id="KAF9602187.1"/>
    </source>
</evidence>
<dbReference type="InterPro" id="IPR052398">
    <property type="entry name" value="Ubiquitin_hydrolase_53/54"/>
</dbReference>
<dbReference type="Pfam" id="PF04780">
    <property type="entry name" value="DUF629"/>
    <property type="match status" value="1"/>
</dbReference>
<evidence type="ECO:0000259" key="4">
    <source>
        <dbReference type="PROSITE" id="PS00028"/>
    </source>
</evidence>
<dbReference type="EMBL" id="JADFTS010000006">
    <property type="protein sequence ID" value="KAF9602187.1"/>
    <property type="molecule type" value="Genomic_DNA"/>
</dbReference>
<feature type="domain" description="C2H2-type" evidence="4">
    <location>
        <begin position="360"/>
        <end position="381"/>
    </location>
</feature>
<organism evidence="5 6">
    <name type="scientific">Coptis chinensis</name>
    <dbReference type="NCBI Taxonomy" id="261450"/>
    <lineage>
        <taxon>Eukaryota</taxon>
        <taxon>Viridiplantae</taxon>
        <taxon>Streptophyta</taxon>
        <taxon>Embryophyta</taxon>
        <taxon>Tracheophyta</taxon>
        <taxon>Spermatophyta</taxon>
        <taxon>Magnoliopsida</taxon>
        <taxon>Ranunculales</taxon>
        <taxon>Ranunculaceae</taxon>
        <taxon>Coptidoideae</taxon>
        <taxon>Coptis</taxon>
    </lineage>
</organism>
<proteinExistence type="predicted"/>
<keyword evidence="6" id="KW-1185">Reference proteome</keyword>
<dbReference type="PANTHER" id="PTHR22975">
    <property type="entry name" value="UBIQUITIN SPECIFIC PROTEINASE"/>
    <property type="match status" value="1"/>
</dbReference>
<comment type="caution">
    <text evidence="5">The sequence shown here is derived from an EMBL/GenBank/DDBJ whole genome shotgun (WGS) entry which is preliminary data.</text>
</comment>
<evidence type="ECO:0000256" key="2">
    <source>
        <dbReference type="ARBA" id="ARBA00022801"/>
    </source>
</evidence>
<feature type="region of interest" description="Disordered" evidence="3">
    <location>
        <begin position="863"/>
        <end position="888"/>
    </location>
</feature>
<dbReference type="InterPro" id="IPR006865">
    <property type="entry name" value="DUF629"/>
</dbReference>
<gene>
    <name evidence="5" type="ORF">IFM89_025487</name>
</gene>
<name>A0A835HPX6_9MAGN</name>
<evidence type="ECO:0000256" key="1">
    <source>
        <dbReference type="ARBA" id="ARBA00022786"/>
    </source>
</evidence>
<dbReference type="InterPro" id="IPR006866">
    <property type="entry name" value="DUF627_N"/>
</dbReference>
<dbReference type="InterPro" id="IPR013087">
    <property type="entry name" value="Znf_C2H2_type"/>
</dbReference>
<dbReference type="AlphaFoldDB" id="A0A835HPX6"/>
<protein>
    <recommendedName>
        <fullName evidence="4">C2H2-type domain-containing protein</fullName>
    </recommendedName>
</protein>
<accession>A0A835HPX6</accession>
<keyword evidence="1" id="KW-0833">Ubl conjugation pathway</keyword>
<dbReference type="OrthoDB" id="205782at2759"/>
<dbReference type="GO" id="GO:0016787">
    <property type="term" value="F:hydrolase activity"/>
    <property type="evidence" value="ECO:0007669"/>
    <property type="project" value="UniProtKB-KW"/>
</dbReference>
<reference evidence="5 6" key="1">
    <citation type="submission" date="2020-10" db="EMBL/GenBank/DDBJ databases">
        <title>The Coptis chinensis genome and diversification of protoberbering-type alkaloids.</title>
        <authorList>
            <person name="Wang B."/>
            <person name="Shu S."/>
            <person name="Song C."/>
            <person name="Liu Y."/>
        </authorList>
    </citation>
    <scope>NUCLEOTIDE SEQUENCE [LARGE SCALE GENOMIC DNA]</scope>
    <source>
        <strain evidence="5">HL-2020</strain>
        <tissue evidence="5">Leaf</tissue>
    </source>
</reference>
<keyword evidence="2" id="KW-0378">Hydrolase</keyword>
<dbReference type="PROSITE" id="PS00028">
    <property type="entry name" value="ZINC_FINGER_C2H2_1"/>
    <property type="match status" value="1"/>
</dbReference>
<dbReference type="Pfam" id="PF04781">
    <property type="entry name" value="DUF627"/>
    <property type="match status" value="1"/>
</dbReference>
<sequence length="1008" mass="115147">MTNKKGKKAPIPPPPIQFDRSEIKKEAKKALKALQCGNHNRALSLIKESCNHYTMSGELLRVQVAICEHLAASVDDTKLRMKYLKNAVEPARMAAFLSPNSIDFCLSYANLLYLTLDRSSPDEIIKIVDECNRGLAMEHPLDPDDDIFRCGSGKRLYAFQDESGKELSSPKERIAQMRKLLASLKAIASSIVDGHQKGNGNENKGETSQLETVSMKQKIPDYPLESNTKKATKTEQERRKEIARRVVTQRFLQIRQSKTDPQKSEYPEENLEDPQLSCRMVKHNRKKNADKSFCLQKKKEMVRPYWNSKMSRDEKQNLFIVNVKDLLAYYNTQKDQVAYKVILEAVSFAEDHKNWGFWECCSCNEAFSDSELHCDHVITNHLEGLSLEHLPELLPSALEDDWNIMITNGEWTPIDMSAAVPILEARWRQVSKLELSEIDSKQWAMSQVWPRSDDCERAQSLKDIQVLLKCILYATEHASLVIQYTIRKLQDCHPGLRLCELGFDKMHLCICMLGASELDKICTFLQELQKLCKRYSSFPKMIEPRQVGLVKERIVLDGDSLCILFDEQLLQGDSSLGTYNVESNYIDESSSATFVLDSDQRDSGRPNSDMLLAWIFADLSSEEQLQSWTQIREYKIDCGNKLLQILLMTYHILENICAGKADKLCYKEALKAIGGLCLEELNKRRCGTEYVPLSLVKVLSKRQAELVIWKNYDSRKNRSELDAISSVLEEAQREDVSQEQTWTISVITSMCDTKNFEDIDVTLQNYLNPDDIRLKETIERARRSTEFELIKSDALIIPDCIYTCEMAKKITQFAANDYRAILLPLVKSYIQAHLEKLAVKDAKDKSDAAKDALLDEVKIEDQKSVSNGGKQSKQMKKKSKKNNKKRRTVELKNSVGIDQLSAEQVCDPDASVGHQDFESVAALTGEGFGNQEERFQLQMEELAVLPTENVSTIDHTEADSINRLNKNMRPWLIEAAKFLTDRWVSAINEYNDPSIELSERPVMYSEYI</sequence>
<dbReference type="Proteomes" id="UP000631114">
    <property type="component" value="Unassembled WGS sequence"/>
</dbReference>
<feature type="compositionally biased region" description="Basic residues" evidence="3">
    <location>
        <begin position="873"/>
        <end position="887"/>
    </location>
</feature>